<organism evidence="3 4">
    <name type="scientific">Hymenobacter duratus</name>
    <dbReference type="NCBI Taxonomy" id="2771356"/>
    <lineage>
        <taxon>Bacteria</taxon>
        <taxon>Pseudomonadati</taxon>
        <taxon>Bacteroidota</taxon>
        <taxon>Cytophagia</taxon>
        <taxon>Cytophagales</taxon>
        <taxon>Hymenobacteraceae</taxon>
        <taxon>Hymenobacter</taxon>
    </lineage>
</organism>
<comment type="caution">
    <text evidence="3">The sequence shown here is derived from an EMBL/GenBank/DDBJ whole genome shotgun (WGS) entry which is preliminary data.</text>
</comment>
<dbReference type="Proteomes" id="UP000642468">
    <property type="component" value="Unassembled WGS sequence"/>
</dbReference>
<feature type="transmembrane region" description="Helical" evidence="2">
    <location>
        <begin position="219"/>
        <end position="237"/>
    </location>
</feature>
<proteinExistence type="predicted"/>
<evidence type="ECO:0000313" key="4">
    <source>
        <dbReference type="Proteomes" id="UP000642468"/>
    </source>
</evidence>
<evidence type="ECO:0000313" key="3">
    <source>
        <dbReference type="EMBL" id="MBD2714378.1"/>
    </source>
</evidence>
<sequence>MVEQPTSTLDVLKRELGRLKNFTDEIGRAKDSASQSRDAADAAIRAAEAVHGQQKALLADLQREHKKSIDGQSELLRQNSKQWAEALDKQLQLALREYGKQTNELEKAIETLRKNGQSQGDVLTGLSDRLQVITASLTSFRDAMNAARFSDRLESIDAQQQKIHHSTEQKQTTTLERLTILDQMLVQQQQQHTQRHDHLQESVTGLQQQVTSLTTRSTILQAIALLGIAASIAIALLK</sequence>
<evidence type="ECO:0000256" key="2">
    <source>
        <dbReference type="SAM" id="Phobius"/>
    </source>
</evidence>
<feature type="coiled-coil region" evidence="1">
    <location>
        <begin position="44"/>
        <end position="115"/>
    </location>
</feature>
<keyword evidence="2" id="KW-1133">Transmembrane helix</keyword>
<gene>
    <name evidence="3" type="ORF">IC231_04950</name>
</gene>
<dbReference type="RefSeq" id="WP_190783464.1">
    <property type="nucleotide sequence ID" value="NZ_JACWZZ010000001.1"/>
</dbReference>
<keyword evidence="4" id="KW-1185">Reference proteome</keyword>
<keyword evidence="1" id="KW-0175">Coiled coil</keyword>
<keyword evidence="2" id="KW-0472">Membrane</keyword>
<reference evidence="3 4" key="1">
    <citation type="submission" date="2020-09" db="EMBL/GenBank/DDBJ databases">
        <authorList>
            <person name="Kim M.K."/>
        </authorList>
    </citation>
    <scope>NUCLEOTIDE SEQUENCE [LARGE SCALE GENOMIC DNA]</scope>
    <source>
        <strain evidence="3 4">BT646</strain>
    </source>
</reference>
<name>A0ABR8JFM3_9BACT</name>
<dbReference type="EMBL" id="JACWZZ010000001">
    <property type="protein sequence ID" value="MBD2714378.1"/>
    <property type="molecule type" value="Genomic_DNA"/>
</dbReference>
<keyword evidence="2" id="KW-0812">Transmembrane</keyword>
<protein>
    <submittedName>
        <fullName evidence="3">Uncharacterized protein</fullName>
    </submittedName>
</protein>
<evidence type="ECO:0000256" key="1">
    <source>
        <dbReference type="SAM" id="Coils"/>
    </source>
</evidence>
<accession>A0ABR8JFM3</accession>